<sequence>MSSPAEEALKAAVRDLARQARPVPDLAAGAIRRGRRLRARRRAAAAAGAALVAVAAVALPFVLLRPDSPVRPAVPEPTATVTPTPELLPTPGPSWSASPLALPGGWVVTGAGRGGSNQGGSGWVLDRSQGRYLPVQGYTGVWPAPEGTLTALADEDRPGEIGLADSARRRTTWFRTGVWLMQPQWSPDGRRLLLTLRAEGDPMRIGVLDPAGGLDGKGALDSFPVDTDRYFCTDYCFFTWTRDGREVVLQQTGSGGPQSESARHPRRGVQLFSADDGRPTRFVAVPGDPAGPWAWSPDGRLVVVQGQHEPLLVETAGGRVVRSLPAADAAFVTDDRLLYRRPYGDRDFVLADPTGRELVRQPLPPELVDRAVTVAPG</sequence>
<gene>
    <name evidence="2" type="ORF">GA0070563_116128</name>
</gene>
<dbReference type="InterPro" id="IPR011042">
    <property type="entry name" value="6-blade_b-propeller_TolB-like"/>
</dbReference>
<feature type="transmembrane region" description="Helical" evidence="1">
    <location>
        <begin position="43"/>
        <end position="64"/>
    </location>
</feature>
<keyword evidence="1" id="KW-0812">Transmembrane</keyword>
<proteinExistence type="predicted"/>
<protein>
    <recommendedName>
        <fullName evidence="4">WD40-like Beta Propeller Repeat</fullName>
    </recommendedName>
</protein>
<name>A0A1C5AQQ9_9ACTN</name>
<keyword evidence="1" id="KW-1133">Transmembrane helix</keyword>
<dbReference type="RefSeq" id="WP_074478220.1">
    <property type="nucleotide sequence ID" value="NZ_FMCT01000016.1"/>
</dbReference>
<evidence type="ECO:0000313" key="3">
    <source>
        <dbReference type="Proteomes" id="UP000183585"/>
    </source>
</evidence>
<keyword evidence="1" id="KW-0472">Membrane</keyword>
<dbReference type="SUPFAM" id="SSF50969">
    <property type="entry name" value="YVTN repeat-like/Quinoprotein amine dehydrogenase"/>
    <property type="match status" value="1"/>
</dbReference>
<dbReference type="InterPro" id="IPR011044">
    <property type="entry name" value="Quino_amine_DH_bsu"/>
</dbReference>
<dbReference type="Gene3D" id="2.120.10.30">
    <property type="entry name" value="TolB, C-terminal domain"/>
    <property type="match status" value="1"/>
</dbReference>
<dbReference type="EMBL" id="FMCT01000016">
    <property type="protein sequence ID" value="SCF47569.1"/>
    <property type="molecule type" value="Genomic_DNA"/>
</dbReference>
<dbReference type="Proteomes" id="UP000183585">
    <property type="component" value="Unassembled WGS sequence"/>
</dbReference>
<evidence type="ECO:0000256" key="1">
    <source>
        <dbReference type="SAM" id="Phobius"/>
    </source>
</evidence>
<keyword evidence="3" id="KW-1185">Reference proteome</keyword>
<accession>A0A1C5AQQ9</accession>
<organism evidence="2 3">
    <name type="scientific">Micromonospora carbonacea</name>
    <dbReference type="NCBI Taxonomy" id="47853"/>
    <lineage>
        <taxon>Bacteria</taxon>
        <taxon>Bacillati</taxon>
        <taxon>Actinomycetota</taxon>
        <taxon>Actinomycetes</taxon>
        <taxon>Micromonosporales</taxon>
        <taxon>Micromonosporaceae</taxon>
        <taxon>Micromonospora</taxon>
    </lineage>
</organism>
<dbReference type="AlphaFoldDB" id="A0A1C5AQQ9"/>
<evidence type="ECO:0000313" key="2">
    <source>
        <dbReference type="EMBL" id="SCF47569.1"/>
    </source>
</evidence>
<reference evidence="3" key="1">
    <citation type="submission" date="2016-06" db="EMBL/GenBank/DDBJ databases">
        <authorList>
            <person name="Varghese N."/>
            <person name="Submissions Spin"/>
        </authorList>
    </citation>
    <scope>NUCLEOTIDE SEQUENCE [LARGE SCALE GENOMIC DNA]</scope>
    <source>
        <strain evidence="3">DSM 43168</strain>
    </source>
</reference>
<evidence type="ECO:0008006" key="4">
    <source>
        <dbReference type="Google" id="ProtNLM"/>
    </source>
</evidence>